<dbReference type="OrthoDB" id="10659773at2759"/>
<dbReference type="EMBL" id="KN716314">
    <property type="protein sequence ID" value="KJH47275.1"/>
    <property type="molecule type" value="Genomic_DNA"/>
</dbReference>
<protein>
    <submittedName>
        <fullName evidence="3">Uncharacterized protein</fullName>
    </submittedName>
</protein>
<feature type="transmembrane region" description="Helical" evidence="2">
    <location>
        <begin position="113"/>
        <end position="138"/>
    </location>
</feature>
<reference evidence="4" key="2">
    <citation type="journal article" date="2016" name="Sci. Rep.">
        <title>Dictyocaulus viviparus genome, variome and transcriptome elucidate lungworm biology and support future intervention.</title>
        <authorList>
            <person name="McNulty S.N."/>
            <person name="Strube C."/>
            <person name="Rosa B.A."/>
            <person name="Martin J.C."/>
            <person name="Tyagi R."/>
            <person name="Choi Y.J."/>
            <person name="Wang Q."/>
            <person name="Hallsworth Pepin K."/>
            <person name="Zhang X."/>
            <person name="Ozersky P."/>
            <person name="Wilson R.K."/>
            <person name="Sternberg P.W."/>
            <person name="Gasser R.B."/>
            <person name="Mitreva M."/>
        </authorList>
    </citation>
    <scope>NUCLEOTIDE SEQUENCE [LARGE SCALE GENOMIC DNA]</scope>
    <source>
        <strain evidence="4">HannoverDv2000</strain>
    </source>
</reference>
<dbReference type="AlphaFoldDB" id="A0A0D8XRY9"/>
<proteinExistence type="predicted"/>
<feature type="region of interest" description="Disordered" evidence="1">
    <location>
        <begin position="1"/>
        <end position="37"/>
    </location>
</feature>
<evidence type="ECO:0000256" key="1">
    <source>
        <dbReference type="SAM" id="MobiDB-lite"/>
    </source>
</evidence>
<keyword evidence="4" id="KW-1185">Reference proteome</keyword>
<keyword evidence="2" id="KW-0472">Membrane</keyword>
<organism evidence="3 4">
    <name type="scientific">Dictyocaulus viviparus</name>
    <name type="common">Bovine lungworm</name>
    <dbReference type="NCBI Taxonomy" id="29172"/>
    <lineage>
        <taxon>Eukaryota</taxon>
        <taxon>Metazoa</taxon>
        <taxon>Ecdysozoa</taxon>
        <taxon>Nematoda</taxon>
        <taxon>Chromadorea</taxon>
        <taxon>Rhabditida</taxon>
        <taxon>Rhabditina</taxon>
        <taxon>Rhabditomorpha</taxon>
        <taxon>Strongyloidea</taxon>
        <taxon>Metastrongylidae</taxon>
        <taxon>Dictyocaulus</taxon>
    </lineage>
</organism>
<gene>
    <name evidence="3" type="ORF">DICVIV_06631</name>
</gene>
<evidence type="ECO:0000313" key="4">
    <source>
        <dbReference type="Proteomes" id="UP000053766"/>
    </source>
</evidence>
<reference evidence="3 4" key="1">
    <citation type="submission" date="2013-11" db="EMBL/GenBank/DDBJ databases">
        <title>Draft genome of the bovine lungworm Dictyocaulus viviparus.</title>
        <authorList>
            <person name="Mitreva M."/>
        </authorList>
    </citation>
    <scope>NUCLEOTIDE SEQUENCE [LARGE SCALE GENOMIC DNA]</scope>
    <source>
        <strain evidence="3 4">HannoverDv2000</strain>
    </source>
</reference>
<evidence type="ECO:0000313" key="3">
    <source>
        <dbReference type="EMBL" id="KJH47275.1"/>
    </source>
</evidence>
<feature type="compositionally biased region" description="Polar residues" evidence="1">
    <location>
        <begin position="26"/>
        <end position="37"/>
    </location>
</feature>
<feature type="compositionally biased region" description="Polar residues" evidence="1">
    <location>
        <begin position="9"/>
        <end position="19"/>
    </location>
</feature>
<accession>A0A0D8XRY9</accession>
<keyword evidence="2" id="KW-0812">Transmembrane</keyword>
<name>A0A0D8XRY9_DICVI</name>
<evidence type="ECO:0000256" key="2">
    <source>
        <dbReference type="SAM" id="Phobius"/>
    </source>
</evidence>
<keyword evidence="2" id="KW-1133">Transmembrane helix</keyword>
<dbReference type="Proteomes" id="UP000053766">
    <property type="component" value="Unassembled WGS sequence"/>
</dbReference>
<sequence>MGVVEESSAIRTDSNNNQEIIGCPTGETSSHTENNTDQEILSCATDEERLRFGELGRSRLPPSFRTRNDRINDTIADVAAGNISFTTSTDSLSMVMPSGGTYSSSFRIRSKNLYFFIFILFFEAVSPASSRIMAIFCAKMRAMHPDERGELEKPFITNLLQTADRIKSLSVAKNERMVFFDFL</sequence>